<organism evidence="1 2">
    <name type="scientific">Methanocella paludicola (strain DSM 17711 / JCM 13418 / NBRC 101707 / SANAE)</name>
    <dbReference type="NCBI Taxonomy" id="304371"/>
    <lineage>
        <taxon>Archaea</taxon>
        <taxon>Methanobacteriati</taxon>
        <taxon>Methanobacteriota</taxon>
        <taxon>Stenosarchaea group</taxon>
        <taxon>Methanomicrobia</taxon>
        <taxon>Methanocellales</taxon>
        <taxon>Methanocellaceae</taxon>
        <taxon>Methanocella</taxon>
    </lineage>
</organism>
<dbReference type="STRING" id="304371.MCP_1567"/>
<reference evidence="2" key="3">
    <citation type="journal article" date="2011" name="PLoS ONE">
        <title>Genome sequence of a mesophilic hydrogenotrophic methanogen Methanocella paludicola, the first cultivated representative of the order Methanocellales.</title>
        <authorList>
            <person name="Sakai S."/>
            <person name="Takaki Y."/>
            <person name="Shimamura S."/>
            <person name="Sekine M."/>
            <person name="Tajima T."/>
            <person name="Kosugi H."/>
            <person name="Ichikawa N."/>
            <person name="Tasumi E."/>
            <person name="Hiraki A.T."/>
            <person name="Shimizu A."/>
            <person name="Kato Y."/>
            <person name="Nishiko R."/>
            <person name="Mori K."/>
            <person name="Fujita N."/>
            <person name="Imachi H."/>
            <person name="Takai K."/>
        </authorList>
    </citation>
    <scope>NUCLEOTIDE SEQUENCE [LARGE SCALE GENOMIC DNA]</scope>
    <source>
        <strain evidence="2">DSM 17711 / JCM 13418 / NBRC 101707 / SANAE</strain>
    </source>
</reference>
<name>D1YYW7_METPS</name>
<dbReference type="EMBL" id="AP011532">
    <property type="protein sequence ID" value="BAI61639.1"/>
    <property type="molecule type" value="Genomic_DNA"/>
</dbReference>
<dbReference type="KEGG" id="mpd:MCP_1567"/>
<proteinExistence type="predicted"/>
<sequence>MGERYLQTDKTTDSCFILPVLPHKIGNVRDFWDDVSEKFREDTEDQLKGVGIKRMLAFLQAMPEKGDFLVLFIQSTDDLGKTLQEMFATDDEFSKYLAGQFKDFSGVDLSREENLPNVRLLADWKEERPFGEEKNMLLMPWCFAAPLKPGKADEVVKLVDRLKDMPEAVKLMRDHDIIRSITYLQRAQQGDFLVRHIVASNPLDDLIADFVSCDHETCRKARDVAKDMTGLDYSDPRYQPHVELLFKWDESHGFETADQVIAYTE</sequence>
<reference evidence="1 2" key="2">
    <citation type="journal article" date="2008" name="Int. J. Syst. Evol. Microbiol.">
        <title>Methanocella paludicola gen. nov., sp. nov., a methane-producing archaeon, the first isolate of the lineage 'Rice Cluster I', and proposal of the new archaeal order Methanocellales ord. nov.</title>
        <authorList>
            <person name="Sakai S."/>
            <person name="Imachi H."/>
            <person name="Hanada S."/>
            <person name="Ohashi A."/>
            <person name="Harada H."/>
            <person name="Kamagata Y."/>
        </authorList>
    </citation>
    <scope>NUCLEOTIDE SEQUENCE [LARGE SCALE GENOMIC DNA]</scope>
    <source>
        <strain evidence="2">DSM 17711 / JCM 13418 / NBRC 101707 / SANAE</strain>
    </source>
</reference>
<dbReference type="eggNOG" id="arCOG11114">
    <property type="taxonomic scope" value="Archaea"/>
</dbReference>
<evidence type="ECO:0000313" key="2">
    <source>
        <dbReference type="Proteomes" id="UP000001882"/>
    </source>
</evidence>
<reference evidence="1 2" key="1">
    <citation type="journal article" date="2007" name="Appl. Environ. Microbiol.">
        <title>Isolation of key methanogens for global methane emission from rice paddy fields: a novel isolate affiliated with the clone cluster rice cluster I.</title>
        <authorList>
            <person name="Sakai S."/>
            <person name="Imachi H."/>
            <person name="Sekiguchi Y."/>
            <person name="Ohashi A."/>
            <person name="Harada H."/>
            <person name="Kamagata Y."/>
        </authorList>
    </citation>
    <scope>NUCLEOTIDE SEQUENCE [LARGE SCALE GENOMIC DNA]</scope>
    <source>
        <strain evidence="2">DSM 17711 / JCM 13418 / NBRC 101707 / SANAE</strain>
    </source>
</reference>
<dbReference type="InParanoid" id="D1YYW7"/>
<evidence type="ECO:0000313" key="1">
    <source>
        <dbReference type="EMBL" id="BAI61639.1"/>
    </source>
</evidence>
<keyword evidence="2" id="KW-1185">Reference proteome</keyword>
<dbReference type="AlphaFoldDB" id="D1YYW7"/>
<dbReference type="Proteomes" id="UP000001882">
    <property type="component" value="Chromosome"/>
</dbReference>
<protein>
    <submittedName>
        <fullName evidence="1">Uncharacterized protein</fullName>
    </submittedName>
</protein>
<gene>
    <name evidence="1" type="ordered locus">MCP_1567</name>
</gene>
<accession>D1YYW7</accession>